<organism evidence="2 3">
    <name type="scientific">Rossellomorea marisflavi</name>
    <dbReference type="NCBI Taxonomy" id="189381"/>
    <lineage>
        <taxon>Bacteria</taxon>
        <taxon>Bacillati</taxon>
        <taxon>Bacillota</taxon>
        <taxon>Bacilli</taxon>
        <taxon>Bacillales</taxon>
        <taxon>Bacillaceae</taxon>
        <taxon>Rossellomorea</taxon>
    </lineage>
</organism>
<evidence type="ECO:0000256" key="1">
    <source>
        <dbReference type="SAM" id="Coils"/>
    </source>
</evidence>
<dbReference type="RefSeq" id="WP_148984368.1">
    <property type="nucleotide sequence ID" value="NZ_VTEQ01000001.1"/>
</dbReference>
<proteinExistence type="predicted"/>
<feature type="coiled-coil region" evidence="1">
    <location>
        <begin position="9"/>
        <end position="36"/>
    </location>
</feature>
<sequence length="71" mass="8554">MEMFKPSMSEDKQERLRDYLDKLERAYEKLINTLEEGDFDASQLEVFEKLDKDYQLRLSDLRDEINFSNIG</sequence>
<dbReference type="EMBL" id="VTEQ01000001">
    <property type="protein sequence ID" value="TYS56334.1"/>
    <property type="molecule type" value="Genomic_DNA"/>
</dbReference>
<name>A0A5D4S2K4_9BACI</name>
<dbReference type="AlphaFoldDB" id="A0A5D4S2K4"/>
<evidence type="ECO:0000313" key="3">
    <source>
        <dbReference type="Proteomes" id="UP000322997"/>
    </source>
</evidence>
<protein>
    <submittedName>
        <fullName evidence="2">Uncharacterized protein</fullName>
    </submittedName>
</protein>
<reference evidence="2 3" key="1">
    <citation type="submission" date="2019-08" db="EMBL/GenBank/DDBJ databases">
        <title>Bacillus genomes from the desert of Cuatro Cienegas, Coahuila.</title>
        <authorList>
            <person name="Olmedo-Alvarez G."/>
        </authorList>
    </citation>
    <scope>NUCLEOTIDE SEQUENCE [LARGE SCALE GENOMIC DNA]</scope>
    <source>
        <strain evidence="2 3">CH108_3D</strain>
    </source>
</reference>
<comment type="caution">
    <text evidence="2">The sequence shown here is derived from an EMBL/GenBank/DDBJ whole genome shotgun (WGS) entry which is preliminary data.</text>
</comment>
<keyword evidence="1" id="KW-0175">Coiled coil</keyword>
<accession>A0A5D4S2K4</accession>
<dbReference type="Proteomes" id="UP000322997">
    <property type="component" value="Unassembled WGS sequence"/>
</dbReference>
<evidence type="ECO:0000313" key="2">
    <source>
        <dbReference type="EMBL" id="TYS56334.1"/>
    </source>
</evidence>
<gene>
    <name evidence="2" type="ORF">FZC83_01825</name>
</gene>